<keyword evidence="2" id="KW-0479">Metal-binding</keyword>
<protein>
    <submittedName>
        <fullName evidence="5">Zinc finger protein</fullName>
    </submittedName>
</protein>
<dbReference type="PROSITE" id="PS50157">
    <property type="entry name" value="ZINC_FINGER_C2H2_2"/>
    <property type="match status" value="2"/>
</dbReference>
<evidence type="ECO:0000259" key="4">
    <source>
        <dbReference type="PROSITE" id="PS50157"/>
    </source>
</evidence>
<evidence type="ECO:0000256" key="1">
    <source>
        <dbReference type="ARBA" id="ARBA00022737"/>
    </source>
</evidence>
<evidence type="ECO:0000256" key="2">
    <source>
        <dbReference type="PROSITE-ProRule" id="PRU00042"/>
    </source>
</evidence>
<dbReference type="SMART" id="SM00355">
    <property type="entry name" value="ZnF_C2H2"/>
    <property type="match status" value="4"/>
</dbReference>
<dbReference type="SUPFAM" id="SSF52540">
    <property type="entry name" value="P-loop containing nucleoside triphosphate hydrolases"/>
    <property type="match status" value="1"/>
</dbReference>
<comment type="caution">
    <text evidence="5">The sequence shown here is derived from an EMBL/GenBank/DDBJ whole genome shotgun (WGS) entry which is preliminary data.</text>
</comment>
<keyword evidence="2" id="KW-0863">Zinc-finger</keyword>
<dbReference type="PROSITE" id="PS00028">
    <property type="entry name" value="ZINC_FINGER_C2H2_1"/>
    <property type="match status" value="2"/>
</dbReference>
<evidence type="ECO:0000256" key="3">
    <source>
        <dbReference type="SAM" id="MobiDB-lite"/>
    </source>
</evidence>
<feature type="domain" description="C2H2-type" evidence="4">
    <location>
        <begin position="846"/>
        <end position="873"/>
    </location>
</feature>
<evidence type="ECO:0000313" key="6">
    <source>
        <dbReference type="Proteomes" id="UP001390339"/>
    </source>
</evidence>
<name>A0ABR2JMA8_9PEZI</name>
<dbReference type="Gene3D" id="3.40.50.300">
    <property type="entry name" value="P-loop containing nucleotide triphosphate hydrolases"/>
    <property type="match status" value="1"/>
</dbReference>
<dbReference type="InterPro" id="IPR027417">
    <property type="entry name" value="P-loop_NTPase"/>
</dbReference>
<feature type="compositionally biased region" description="Acidic residues" evidence="3">
    <location>
        <begin position="798"/>
        <end position="811"/>
    </location>
</feature>
<dbReference type="Pfam" id="PF24809">
    <property type="entry name" value="DUF7708"/>
    <property type="match status" value="1"/>
</dbReference>
<keyword evidence="1" id="KW-0677">Repeat</keyword>
<dbReference type="PANTHER" id="PTHR10039:SF14">
    <property type="entry name" value="NACHT DOMAIN-CONTAINING PROTEIN"/>
    <property type="match status" value="1"/>
</dbReference>
<dbReference type="Pfam" id="PF22939">
    <property type="entry name" value="WHD_GPIID"/>
    <property type="match status" value="1"/>
</dbReference>
<dbReference type="InterPro" id="IPR036236">
    <property type="entry name" value="Znf_C2H2_sf"/>
</dbReference>
<dbReference type="InterPro" id="IPR013087">
    <property type="entry name" value="Znf_C2H2_type"/>
</dbReference>
<feature type="region of interest" description="Disordered" evidence="3">
    <location>
        <begin position="795"/>
        <end position="837"/>
    </location>
</feature>
<keyword evidence="2" id="KW-0862">Zinc</keyword>
<sequence length="954" mass="110305">MPIDSAFDRALDEFKATTKESMLKEFEKIQQRANETFAPGAFAKAFHELLDVYEKLGESIPMVLQFEKLFQEDDNMRRVLFIIWKDILEFHRQALKYFQQPMWKQLFQATWDTYKSRFTPLIDNIRGHGHLIQAQAAVSQIEEFRRNQDLWNAQLNETKESQEAQRLIHLKTWLDPPNVENDQHELCKIWKNCPGSGQWLLDNRSLKEWIDPHYPTIPPLLWINGIPGAGKTVLSSLIVDALQNSYPSSDILYFYCKHENYERNNYVSIGRCFLSQLLLKHKDMLVPYLYERFSSNPDPILSSIATIESLLNVALKNCTYAYIIIDGIDECGRDERRKITRWFRDLIEDLQPPRQDQVRCLFVSQDDGIARKDFRGLEMIKIERQNSRADIHTFSLVSAEKIQVETNIPDELKTKIVSKVEEAADVHIEVGMFLLAKLIVENLMQQACVEDVELELEEKTLPRELKQAYARITSRIFDNAPLSAQESSLFILRWLVSAKRPIKWHEIQAAKAINVDAQSVELKRRGFRKDTRDLCGPLVEIREDGTVELVHSTAKSFLVEEKHVDMASVEVSNTVLCLDYLNMPGFRTANIAASSIPSGYYAFMDCAAPYWLRHLENGLTQSDYDYDLLQELREPVEAFLTIHFTPPTKHFYISQNNVKKLQLFRDFDFYDKLETAVVSTRKELTFLGEMKPAEVALDLASVVRTVRVHLETAYVNATGQDARDALERVYGINIFRCPRLSCRYFYTGFQTSQQRNAHVEKHTRPFRCDVLACPSSTLGMSTMNELNKHKKEVHSIAPDDEEDDDFPDETELVPPERSKPSETIPRPRDPKTTKTPQFKRARITEYRCPECQKVFGKKFNLDSHMITHSGRRDFLCNVCAMGFARDNDRNRHQATHREKEFECGGTLNNGQSWGCHKKFARADTLKSHHNSAAGQACIQPFLQQQQESLYGANV</sequence>
<dbReference type="Pfam" id="PF24883">
    <property type="entry name" value="NPHP3_N"/>
    <property type="match status" value="1"/>
</dbReference>
<feature type="compositionally biased region" description="Basic and acidic residues" evidence="3">
    <location>
        <begin position="814"/>
        <end position="832"/>
    </location>
</feature>
<dbReference type="PANTHER" id="PTHR10039">
    <property type="entry name" value="AMELOGENIN"/>
    <property type="match status" value="1"/>
</dbReference>
<dbReference type="InterPro" id="IPR056125">
    <property type="entry name" value="DUF7708"/>
</dbReference>
<proteinExistence type="predicted"/>
<dbReference type="Proteomes" id="UP001390339">
    <property type="component" value="Unassembled WGS sequence"/>
</dbReference>
<feature type="domain" description="C2H2-type" evidence="4">
    <location>
        <begin position="874"/>
        <end position="901"/>
    </location>
</feature>
<dbReference type="Gene3D" id="3.30.160.60">
    <property type="entry name" value="Classic Zinc Finger"/>
    <property type="match status" value="2"/>
</dbReference>
<accession>A0ABR2JMA8</accession>
<evidence type="ECO:0000313" key="5">
    <source>
        <dbReference type="EMBL" id="KAK8879908.1"/>
    </source>
</evidence>
<organism evidence="5 6">
    <name type="scientific">Apiospora arundinis</name>
    <dbReference type="NCBI Taxonomy" id="335852"/>
    <lineage>
        <taxon>Eukaryota</taxon>
        <taxon>Fungi</taxon>
        <taxon>Dikarya</taxon>
        <taxon>Ascomycota</taxon>
        <taxon>Pezizomycotina</taxon>
        <taxon>Sordariomycetes</taxon>
        <taxon>Xylariomycetidae</taxon>
        <taxon>Amphisphaeriales</taxon>
        <taxon>Apiosporaceae</taxon>
        <taxon>Apiospora</taxon>
    </lineage>
</organism>
<keyword evidence="6" id="KW-1185">Reference proteome</keyword>
<dbReference type="SUPFAM" id="SSF57667">
    <property type="entry name" value="beta-beta-alpha zinc fingers"/>
    <property type="match status" value="1"/>
</dbReference>
<dbReference type="InterPro" id="IPR056884">
    <property type="entry name" value="NPHP3-like_N"/>
</dbReference>
<dbReference type="EMBL" id="JAPCWZ010000001">
    <property type="protein sequence ID" value="KAK8879908.1"/>
    <property type="molecule type" value="Genomic_DNA"/>
</dbReference>
<reference evidence="5 6" key="1">
    <citation type="journal article" date="2024" name="IMA Fungus">
        <title>Apiospora arundinis, a panoply of carbohydrate-active enzymes and secondary metabolites.</title>
        <authorList>
            <person name="Sorensen T."/>
            <person name="Petersen C."/>
            <person name="Muurmann A.T."/>
            <person name="Christiansen J.V."/>
            <person name="Brundto M.L."/>
            <person name="Overgaard C.K."/>
            <person name="Boysen A.T."/>
            <person name="Wollenberg R.D."/>
            <person name="Larsen T.O."/>
            <person name="Sorensen J.L."/>
            <person name="Nielsen K.L."/>
            <person name="Sondergaard T.E."/>
        </authorList>
    </citation>
    <scope>NUCLEOTIDE SEQUENCE [LARGE SCALE GENOMIC DNA]</scope>
    <source>
        <strain evidence="5 6">AAU 773</strain>
    </source>
</reference>
<dbReference type="InterPro" id="IPR054471">
    <property type="entry name" value="GPIID_WHD"/>
</dbReference>
<gene>
    <name evidence="5" type="ORF">PGQ11_001202</name>
</gene>